<proteinExistence type="predicted"/>
<protein>
    <submittedName>
        <fullName evidence="1">Uncharacterized protein</fullName>
    </submittedName>
</protein>
<accession>A0ACB8AZ59</accession>
<organism evidence="1 2">
    <name type="scientific">Leucogyrophana mollusca</name>
    <dbReference type="NCBI Taxonomy" id="85980"/>
    <lineage>
        <taxon>Eukaryota</taxon>
        <taxon>Fungi</taxon>
        <taxon>Dikarya</taxon>
        <taxon>Basidiomycota</taxon>
        <taxon>Agaricomycotina</taxon>
        <taxon>Agaricomycetes</taxon>
        <taxon>Agaricomycetidae</taxon>
        <taxon>Boletales</taxon>
        <taxon>Boletales incertae sedis</taxon>
        <taxon>Leucogyrophana</taxon>
    </lineage>
</organism>
<dbReference type="Proteomes" id="UP000790709">
    <property type="component" value="Unassembled WGS sequence"/>
</dbReference>
<evidence type="ECO:0000313" key="1">
    <source>
        <dbReference type="EMBL" id="KAH7918700.1"/>
    </source>
</evidence>
<evidence type="ECO:0000313" key="2">
    <source>
        <dbReference type="Proteomes" id="UP000790709"/>
    </source>
</evidence>
<keyword evidence="2" id="KW-1185">Reference proteome</keyword>
<name>A0ACB8AZ59_9AGAM</name>
<dbReference type="EMBL" id="MU266746">
    <property type="protein sequence ID" value="KAH7918700.1"/>
    <property type="molecule type" value="Genomic_DNA"/>
</dbReference>
<sequence length="97" mass="11100">QHEKNVLVMSTSNLARAIDSAFVDRADIIQYIDLPTREAIYEIPRSALWAFGQEGDRARNGAVRFSFTSRRPFPSLFVFALILWSDFNFNFVPLPSC</sequence>
<comment type="caution">
    <text evidence="1">The sequence shown here is derived from an EMBL/GenBank/DDBJ whole genome shotgun (WGS) entry which is preliminary data.</text>
</comment>
<feature type="non-terminal residue" evidence="1">
    <location>
        <position position="1"/>
    </location>
</feature>
<gene>
    <name evidence="1" type="ORF">BV22DRAFT_1024156</name>
</gene>
<reference evidence="1" key="1">
    <citation type="journal article" date="2021" name="New Phytol.">
        <title>Evolutionary innovations through gain and loss of genes in the ectomycorrhizal Boletales.</title>
        <authorList>
            <person name="Wu G."/>
            <person name="Miyauchi S."/>
            <person name="Morin E."/>
            <person name="Kuo A."/>
            <person name="Drula E."/>
            <person name="Varga T."/>
            <person name="Kohler A."/>
            <person name="Feng B."/>
            <person name="Cao Y."/>
            <person name="Lipzen A."/>
            <person name="Daum C."/>
            <person name="Hundley H."/>
            <person name="Pangilinan J."/>
            <person name="Johnson J."/>
            <person name="Barry K."/>
            <person name="LaButti K."/>
            <person name="Ng V."/>
            <person name="Ahrendt S."/>
            <person name="Min B."/>
            <person name="Choi I.G."/>
            <person name="Park H."/>
            <person name="Plett J.M."/>
            <person name="Magnuson J."/>
            <person name="Spatafora J.W."/>
            <person name="Nagy L.G."/>
            <person name="Henrissat B."/>
            <person name="Grigoriev I.V."/>
            <person name="Yang Z.L."/>
            <person name="Xu J."/>
            <person name="Martin F.M."/>
        </authorList>
    </citation>
    <scope>NUCLEOTIDE SEQUENCE</scope>
    <source>
        <strain evidence="1">KUC20120723A-06</strain>
    </source>
</reference>